<gene>
    <name evidence="3" type="ORF">JCM21142_31288</name>
</gene>
<sequence>MAKKKRKDKEFVGSGDVTFKKISLRDFVSGRIFTREVVVKQLPFFLFLTMLAFAYISNHFKVEKLLKRAAELNKEIQELQIEAITTSSDLMYFSKQSVISNKVREAGVELEELTEPPRKIIVKKTD</sequence>
<proteinExistence type="predicted"/>
<evidence type="ECO:0008006" key="5">
    <source>
        <dbReference type="Google" id="ProtNLM"/>
    </source>
</evidence>
<keyword evidence="1" id="KW-0175">Coiled coil</keyword>
<dbReference type="eggNOG" id="ENOG5032ZQF">
    <property type="taxonomic scope" value="Bacteria"/>
</dbReference>
<keyword evidence="4" id="KW-1185">Reference proteome</keyword>
<dbReference type="InterPro" id="IPR045755">
    <property type="entry name" value="FtsL-like"/>
</dbReference>
<organism evidence="3 4">
    <name type="scientific">Saccharicrinis fermentans DSM 9555 = JCM 21142</name>
    <dbReference type="NCBI Taxonomy" id="869213"/>
    <lineage>
        <taxon>Bacteria</taxon>
        <taxon>Pseudomonadati</taxon>
        <taxon>Bacteroidota</taxon>
        <taxon>Bacteroidia</taxon>
        <taxon>Marinilabiliales</taxon>
        <taxon>Marinilabiliaceae</taxon>
        <taxon>Saccharicrinis</taxon>
    </lineage>
</organism>
<name>W7YJY4_9BACT</name>
<dbReference type="EMBL" id="BAMD01000011">
    <property type="protein sequence ID" value="GAF02649.1"/>
    <property type="molecule type" value="Genomic_DNA"/>
</dbReference>
<keyword evidence="2" id="KW-1133">Transmembrane helix</keyword>
<dbReference type="STRING" id="869213.GCA_000517085_02926"/>
<dbReference type="OrthoDB" id="981249at2"/>
<comment type="caution">
    <text evidence="3">The sequence shown here is derived from an EMBL/GenBank/DDBJ whole genome shotgun (WGS) entry which is preliminary data.</text>
</comment>
<keyword evidence="2" id="KW-0472">Membrane</keyword>
<protein>
    <recommendedName>
        <fullName evidence="5">Cell division protein FtsL</fullName>
    </recommendedName>
</protein>
<dbReference type="AlphaFoldDB" id="W7YJY4"/>
<feature type="coiled-coil region" evidence="1">
    <location>
        <begin position="62"/>
        <end position="89"/>
    </location>
</feature>
<keyword evidence="2" id="KW-0812">Transmembrane</keyword>
<dbReference type="RefSeq" id="WP_044212369.1">
    <property type="nucleotide sequence ID" value="NZ_BAMD01000011.1"/>
</dbReference>
<evidence type="ECO:0000313" key="4">
    <source>
        <dbReference type="Proteomes" id="UP000019402"/>
    </source>
</evidence>
<accession>W7YJY4</accession>
<dbReference type="Pfam" id="PF19579">
    <property type="entry name" value="FtsL_2"/>
    <property type="match status" value="1"/>
</dbReference>
<evidence type="ECO:0000256" key="2">
    <source>
        <dbReference type="SAM" id="Phobius"/>
    </source>
</evidence>
<reference evidence="3 4" key="1">
    <citation type="journal article" date="2014" name="Genome Announc.">
        <title>Draft Genome Sequence of Cytophaga fermentans JCM 21142T, a Facultative Anaerobe Isolated from Marine Mud.</title>
        <authorList>
            <person name="Starns D."/>
            <person name="Oshima K."/>
            <person name="Suda W."/>
            <person name="Iino T."/>
            <person name="Yuki M."/>
            <person name="Inoue J."/>
            <person name="Kitamura K."/>
            <person name="Iida T."/>
            <person name="Darby A."/>
            <person name="Hattori M."/>
            <person name="Ohkuma M."/>
        </authorList>
    </citation>
    <scope>NUCLEOTIDE SEQUENCE [LARGE SCALE GENOMIC DNA]</scope>
    <source>
        <strain evidence="3 4">JCM 21142</strain>
    </source>
</reference>
<evidence type="ECO:0000313" key="3">
    <source>
        <dbReference type="EMBL" id="GAF02649.1"/>
    </source>
</evidence>
<feature type="transmembrane region" description="Helical" evidence="2">
    <location>
        <begin position="37"/>
        <end position="56"/>
    </location>
</feature>
<evidence type="ECO:0000256" key="1">
    <source>
        <dbReference type="SAM" id="Coils"/>
    </source>
</evidence>
<dbReference type="Proteomes" id="UP000019402">
    <property type="component" value="Unassembled WGS sequence"/>
</dbReference>